<dbReference type="AlphaFoldDB" id="A0A6I3S3G4"/>
<evidence type="ECO:0000313" key="11">
    <source>
        <dbReference type="Proteomes" id="UP000462362"/>
    </source>
</evidence>
<evidence type="ECO:0000256" key="8">
    <source>
        <dbReference type="ARBA" id="ARBA00023136"/>
    </source>
</evidence>
<dbReference type="EMBL" id="WNCL01000050">
    <property type="protein sequence ID" value="MTU44160.1"/>
    <property type="molecule type" value="Genomic_DNA"/>
</dbReference>
<evidence type="ECO:0000256" key="4">
    <source>
        <dbReference type="ARBA" id="ARBA00022475"/>
    </source>
</evidence>
<name>A0A6I3S3G4_9BURK</name>
<feature type="transmembrane region" description="Helical" evidence="9">
    <location>
        <begin position="349"/>
        <end position="369"/>
    </location>
</feature>
<dbReference type="FunFam" id="1.20.1740.10:FF:000004">
    <property type="entry name" value="Sodium:alanine symporter family protein"/>
    <property type="match status" value="1"/>
</dbReference>
<feature type="transmembrane region" description="Helical" evidence="9">
    <location>
        <begin position="183"/>
        <end position="201"/>
    </location>
</feature>
<dbReference type="PRINTS" id="PR00175">
    <property type="entry name" value="NAALASMPORT"/>
</dbReference>
<dbReference type="GO" id="GO:0005283">
    <property type="term" value="F:amino acid:sodium symporter activity"/>
    <property type="evidence" value="ECO:0007669"/>
    <property type="project" value="InterPro"/>
</dbReference>
<dbReference type="Proteomes" id="UP000462362">
    <property type="component" value="Unassembled WGS sequence"/>
</dbReference>
<dbReference type="RefSeq" id="WP_155165487.1">
    <property type="nucleotide sequence ID" value="NZ_CALXOM010000005.1"/>
</dbReference>
<evidence type="ECO:0000256" key="6">
    <source>
        <dbReference type="ARBA" id="ARBA00022847"/>
    </source>
</evidence>
<dbReference type="NCBIfam" id="TIGR00835">
    <property type="entry name" value="agcS"/>
    <property type="match status" value="1"/>
</dbReference>
<feature type="transmembrane region" description="Helical" evidence="9">
    <location>
        <begin position="389"/>
        <end position="407"/>
    </location>
</feature>
<reference evidence="10 11" key="1">
    <citation type="journal article" date="2019" name="Nat. Med.">
        <title>A library of human gut bacterial isolates paired with longitudinal multiomics data enables mechanistic microbiome research.</title>
        <authorList>
            <person name="Poyet M."/>
            <person name="Groussin M."/>
            <person name="Gibbons S.M."/>
            <person name="Avila-Pacheco J."/>
            <person name="Jiang X."/>
            <person name="Kearney S.M."/>
            <person name="Perrotta A.R."/>
            <person name="Berdy B."/>
            <person name="Zhao S."/>
            <person name="Lieberman T.D."/>
            <person name="Swanson P.K."/>
            <person name="Smith M."/>
            <person name="Roesemann S."/>
            <person name="Alexander J.E."/>
            <person name="Rich S.A."/>
            <person name="Livny J."/>
            <person name="Vlamakis H."/>
            <person name="Clish C."/>
            <person name="Bullock K."/>
            <person name="Deik A."/>
            <person name="Scott J."/>
            <person name="Pierce K.A."/>
            <person name="Xavier R.J."/>
            <person name="Alm E.J."/>
        </authorList>
    </citation>
    <scope>NUCLEOTIDE SEQUENCE [LARGE SCALE GENOMIC DNA]</scope>
    <source>
        <strain evidence="10 11">BIOML-A2</strain>
    </source>
</reference>
<comment type="subcellular location">
    <subcellularLocation>
        <location evidence="9">Cell inner membrane</location>
        <topology evidence="9">Multi-pass membrane protein</topology>
    </subcellularLocation>
    <subcellularLocation>
        <location evidence="1">Cell membrane</location>
        <topology evidence="1">Multi-pass membrane protein</topology>
    </subcellularLocation>
</comment>
<keyword evidence="9" id="KW-0997">Cell inner membrane</keyword>
<feature type="transmembrane region" description="Helical" evidence="9">
    <location>
        <begin position="213"/>
        <end position="233"/>
    </location>
</feature>
<evidence type="ECO:0000256" key="7">
    <source>
        <dbReference type="ARBA" id="ARBA00022989"/>
    </source>
</evidence>
<feature type="transmembrane region" description="Helical" evidence="9">
    <location>
        <begin position="302"/>
        <end position="320"/>
    </location>
</feature>
<dbReference type="PANTHER" id="PTHR30330:SF1">
    <property type="entry name" value="AMINO-ACID CARRIER PROTEIN ALST"/>
    <property type="match status" value="1"/>
</dbReference>
<sequence>MDWFASIVSSLNNVLWSYVLIGLLICVGLWFTFCTRFVQITNVREMFRCVLEGSRTPRPEGHISPFQAFCISTASRVGVGNIAGIAIAVVTGGPGAIFWMWVIATLGAASGFIESTLAQIYKVKKPGGGFMGGPAYYIKNALGSPFWAGVFAVLISVTYALIFNSVQANTISLSIETTTGLKPAYTGLILAIVTGLVIFGGMTRIAKVASFMVPFMAGAYLLLAFVVTCMNITEVPRVLLMIVTKAFSFDSITGAAIGVALMTGIKRGLFSNEAGMGAVPNAAAAADASHPVKQGLIQAMGVYFDTLFVCTASAMLVLLSPEWMMGSKLTGIALVQKSVAGQLGEWTNFFMTVIVLFFAFSSIIGNYFYGEMNMPFISKSKYAMPIFRVFVVVMVFVGSIASLSLVWDLADLFMALMAIVNLVAIFMLGKYAIAALRDYSAQKRRGILDPIFDPRILPDKKGVQCWPRDEDPRRKVN</sequence>
<evidence type="ECO:0000256" key="5">
    <source>
        <dbReference type="ARBA" id="ARBA00022692"/>
    </source>
</evidence>
<comment type="caution">
    <text evidence="10">The sequence shown here is derived from an EMBL/GenBank/DDBJ whole genome shotgun (WGS) entry which is preliminary data.</text>
</comment>
<protein>
    <submittedName>
        <fullName evidence="10">Amino acid carrier protein</fullName>
    </submittedName>
</protein>
<gene>
    <name evidence="10" type="ORF">GMD42_11240</name>
</gene>
<evidence type="ECO:0000313" key="10">
    <source>
        <dbReference type="EMBL" id="MTU44160.1"/>
    </source>
</evidence>
<evidence type="ECO:0000256" key="3">
    <source>
        <dbReference type="ARBA" id="ARBA00022448"/>
    </source>
</evidence>
<feature type="transmembrane region" description="Helical" evidence="9">
    <location>
        <begin position="142"/>
        <end position="163"/>
    </location>
</feature>
<dbReference type="InterPro" id="IPR001463">
    <property type="entry name" value="Na/Ala_symport"/>
</dbReference>
<dbReference type="Gene3D" id="1.20.1740.10">
    <property type="entry name" value="Amino acid/polyamine transporter I"/>
    <property type="match status" value="1"/>
</dbReference>
<dbReference type="PANTHER" id="PTHR30330">
    <property type="entry name" value="AGSS FAMILY TRANSPORTER, SODIUM-ALANINE"/>
    <property type="match status" value="1"/>
</dbReference>
<keyword evidence="4" id="KW-1003">Cell membrane</keyword>
<keyword evidence="3 9" id="KW-0813">Transport</keyword>
<dbReference type="Pfam" id="PF01235">
    <property type="entry name" value="Na_Ala_symp"/>
    <property type="match status" value="1"/>
</dbReference>
<evidence type="ECO:0000256" key="9">
    <source>
        <dbReference type="RuleBase" id="RU363064"/>
    </source>
</evidence>
<organism evidence="10 11">
    <name type="scientific">Parasutterella excrementihominis</name>
    <dbReference type="NCBI Taxonomy" id="487175"/>
    <lineage>
        <taxon>Bacteria</taxon>
        <taxon>Pseudomonadati</taxon>
        <taxon>Pseudomonadota</taxon>
        <taxon>Betaproteobacteria</taxon>
        <taxon>Burkholderiales</taxon>
        <taxon>Sutterellaceae</taxon>
        <taxon>Parasutterella</taxon>
    </lineage>
</organism>
<comment type="similarity">
    <text evidence="2 9">Belongs to the alanine or glycine:cation symporter (AGCS) (TC 2.A.25) family.</text>
</comment>
<keyword evidence="5 9" id="KW-0812">Transmembrane</keyword>
<evidence type="ECO:0000256" key="1">
    <source>
        <dbReference type="ARBA" id="ARBA00004651"/>
    </source>
</evidence>
<keyword evidence="8 9" id="KW-0472">Membrane</keyword>
<dbReference type="GO" id="GO:0005886">
    <property type="term" value="C:plasma membrane"/>
    <property type="evidence" value="ECO:0007669"/>
    <property type="project" value="UniProtKB-SubCell"/>
</dbReference>
<evidence type="ECO:0000256" key="2">
    <source>
        <dbReference type="ARBA" id="ARBA00009261"/>
    </source>
</evidence>
<proteinExistence type="inferred from homology"/>
<keyword evidence="7 9" id="KW-1133">Transmembrane helix</keyword>
<accession>A0A6I3S3G4</accession>
<feature type="transmembrane region" description="Helical" evidence="9">
    <location>
        <begin position="413"/>
        <end position="436"/>
    </location>
</feature>
<keyword evidence="6 9" id="KW-0769">Symport</keyword>
<feature type="transmembrane region" description="Helical" evidence="9">
    <location>
        <begin position="15"/>
        <end position="38"/>
    </location>
</feature>